<name>A0A813Z0K7_ADIRI</name>
<evidence type="ECO:0000313" key="3">
    <source>
        <dbReference type="Proteomes" id="UP000663828"/>
    </source>
</evidence>
<evidence type="ECO:0000313" key="4">
    <source>
        <dbReference type="Proteomes" id="UP000663852"/>
    </source>
</evidence>
<keyword evidence="3" id="KW-1185">Reference proteome</keyword>
<accession>A0A813Z0K7</accession>
<proteinExistence type="predicted"/>
<dbReference type="EMBL" id="CAJNOR010003547">
    <property type="protein sequence ID" value="CAF1424541.1"/>
    <property type="molecule type" value="Genomic_DNA"/>
</dbReference>
<dbReference type="EMBL" id="CAJNOJ010000031">
    <property type="protein sequence ID" value="CAF0891664.1"/>
    <property type="molecule type" value="Genomic_DNA"/>
</dbReference>
<dbReference type="OrthoDB" id="10020908at2759"/>
<organism evidence="1 4">
    <name type="scientific">Adineta ricciae</name>
    <name type="common">Rotifer</name>
    <dbReference type="NCBI Taxonomy" id="249248"/>
    <lineage>
        <taxon>Eukaryota</taxon>
        <taxon>Metazoa</taxon>
        <taxon>Spiralia</taxon>
        <taxon>Gnathifera</taxon>
        <taxon>Rotifera</taxon>
        <taxon>Eurotatoria</taxon>
        <taxon>Bdelloidea</taxon>
        <taxon>Adinetida</taxon>
        <taxon>Adinetidae</taxon>
        <taxon>Adineta</taxon>
    </lineage>
</organism>
<evidence type="ECO:0000313" key="1">
    <source>
        <dbReference type="EMBL" id="CAF0891664.1"/>
    </source>
</evidence>
<dbReference type="Proteomes" id="UP000663828">
    <property type="component" value="Unassembled WGS sequence"/>
</dbReference>
<sequence length="169" mass="19016">MGALCSCGKGDPKPALKHVQIKPFVATESNANQSSTVIHSSEEILSDTLQTKITHDIDEYVSTIPSAYQNERERIVNEMNRAVPASYLGLTYSDYPDINGAKVNEMARRLVTSNEAKQQLIDRIDKQIDPIFISQTSTWTSLSRETARPVIRSFIEKNVNEKFNSLRLE</sequence>
<protein>
    <submittedName>
        <fullName evidence="1">Uncharacterized protein</fullName>
    </submittedName>
</protein>
<reference evidence="1" key="1">
    <citation type="submission" date="2021-02" db="EMBL/GenBank/DDBJ databases">
        <authorList>
            <person name="Nowell W R."/>
        </authorList>
    </citation>
    <scope>NUCLEOTIDE SEQUENCE</scope>
</reference>
<evidence type="ECO:0000313" key="2">
    <source>
        <dbReference type="EMBL" id="CAF1424541.1"/>
    </source>
</evidence>
<comment type="caution">
    <text evidence="1">The sequence shown here is derived from an EMBL/GenBank/DDBJ whole genome shotgun (WGS) entry which is preliminary data.</text>
</comment>
<gene>
    <name evidence="1" type="ORF">EDS130_LOCUS9317</name>
    <name evidence="2" type="ORF">XAT740_LOCUS35426</name>
</gene>
<dbReference type="AlphaFoldDB" id="A0A813Z0K7"/>
<dbReference type="Proteomes" id="UP000663852">
    <property type="component" value="Unassembled WGS sequence"/>
</dbReference>